<name>A0ACB7FBA7_NIBAL</name>
<accession>A0ACB7FBA7</accession>
<keyword evidence="2" id="KW-1185">Reference proteome</keyword>
<organism evidence="1 2">
    <name type="scientific">Nibea albiflora</name>
    <name type="common">Yellow drum</name>
    <name type="synonym">Corvina albiflora</name>
    <dbReference type="NCBI Taxonomy" id="240163"/>
    <lineage>
        <taxon>Eukaryota</taxon>
        <taxon>Metazoa</taxon>
        <taxon>Chordata</taxon>
        <taxon>Craniata</taxon>
        <taxon>Vertebrata</taxon>
        <taxon>Euteleostomi</taxon>
        <taxon>Actinopterygii</taxon>
        <taxon>Neopterygii</taxon>
        <taxon>Teleostei</taxon>
        <taxon>Neoteleostei</taxon>
        <taxon>Acanthomorphata</taxon>
        <taxon>Eupercaria</taxon>
        <taxon>Sciaenidae</taxon>
        <taxon>Nibea</taxon>
    </lineage>
</organism>
<evidence type="ECO:0000313" key="1">
    <source>
        <dbReference type="EMBL" id="KAG8011545.1"/>
    </source>
</evidence>
<dbReference type="EMBL" id="CM024802">
    <property type="protein sequence ID" value="KAG8011545.1"/>
    <property type="molecule type" value="Genomic_DNA"/>
</dbReference>
<dbReference type="Proteomes" id="UP000805704">
    <property type="component" value="Chromosome 14"/>
</dbReference>
<reference evidence="1" key="1">
    <citation type="submission" date="2020-04" db="EMBL/GenBank/DDBJ databases">
        <title>A chromosome-scale assembly and high-density genetic map of the yellow drum (Nibea albiflora) genome.</title>
        <authorList>
            <person name="Xu D."/>
            <person name="Zhang W."/>
            <person name="Chen R."/>
            <person name="Tan P."/>
            <person name="Wang L."/>
            <person name="Song H."/>
            <person name="Tian L."/>
            <person name="Zhu Q."/>
            <person name="Wang B."/>
        </authorList>
    </citation>
    <scope>NUCLEOTIDE SEQUENCE</scope>
    <source>
        <strain evidence="1">ZJHYS-2018</strain>
    </source>
</reference>
<sequence length="97" mass="10697">MILIRPSSRTEAEKTPLIPTKTKEKPTGILLSRAFVPELRGSDPTGSMHTGKSESQFDQSYLHNRKSRKFPHVTTVTPGSSSGFYMPLCLHGNVKAV</sequence>
<protein>
    <submittedName>
        <fullName evidence="1">Uncharacterized protein</fullName>
    </submittedName>
</protein>
<proteinExistence type="predicted"/>
<evidence type="ECO:0000313" key="2">
    <source>
        <dbReference type="Proteomes" id="UP000805704"/>
    </source>
</evidence>
<comment type="caution">
    <text evidence="1">The sequence shown here is derived from an EMBL/GenBank/DDBJ whole genome shotgun (WGS) entry which is preliminary data.</text>
</comment>
<gene>
    <name evidence="1" type="ORF">GBF38_006427</name>
</gene>